<feature type="non-terminal residue" evidence="2">
    <location>
        <position position="155"/>
    </location>
</feature>
<sequence>NRLKSLTERLQELGSIQLELLENIRAFKDYFNNHLWELMNRFFANRVRGKFFKHISQKYKKLRKEQKAKENLEEILKNWIEQAPEEEINPELKALLKEIVENYNELEKLATMFMKLYTKAQREKLSKNEKHELKLLMIMLQKLEPGKIELFSKIR</sequence>
<gene>
    <name evidence="2" type="ORF">S12H4_59632</name>
</gene>
<feature type="coiled-coil region" evidence="1">
    <location>
        <begin position="55"/>
        <end position="109"/>
    </location>
</feature>
<reference evidence="2" key="1">
    <citation type="journal article" date="2014" name="Front. Microbiol.">
        <title>High frequency of phylogenetically diverse reductive dehalogenase-homologous genes in deep subseafloor sedimentary metagenomes.</title>
        <authorList>
            <person name="Kawai M."/>
            <person name="Futagami T."/>
            <person name="Toyoda A."/>
            <person name="Takaki Y."/>
            <person name="Nishi S."/>
            <person name="Hori S."/>
            <person name="Arai W."/>
            <person name="Tsubouchi T."/>
            <person name="Morono Y."/>
            <person name="Uchiyama I."/>
            <person name="Ito T."/>
            <person name="Fujiyama A."/>
            <person name="Inagaki F."/>
            <person name="Takami H."/>
        </authorList>
    </citation>
    <scope>NUCLEOTIDE SEQUENCE</scope>
    <source>
        <strain evidence="2">Expedition CK06-06</strain>
    </source>
</reference>
<comment type="caution">
    <text evidence="2">The sequence shown here is derived from an EMBL/GenBank/DDBJ whole genome shotgun (WGS) entry which is preliminary data.</text>
</comment>
<dbReference type="AlphaFoldDB" id="X1VGR0"/>
<feature type="non-terminal residue" evidence="2">
    <location>
        <position position="1"/>
    </location>
</feature>
<evidence type="ECO:0000256" key="1">
    <source>
        <dbReference type="SAM" id="Coils"/>
    </source>
</evidence>
<dbReference type="EMBL" id="BARW01039021">
    <property type="protein sequence ID" value="GAJ17437.1"/>
    <property type="molecule type" value="Genomic_DNA"/>
</dbReference>
<evidence type="ECO:0000313" key="2">
    <source>
        <dbReference type="EMBL" id="GAJ17437.1"/>
    </source>
</evidence>
<keyword evidence="1" id="KW-0175">Coiled coil</keyword>
<name>X1VGR0_9ZZZZ</name>
<protein>
    <submittedName>
        <fullName evidence="2">Uncharacterized protein</fullName>
    </submittedName>
</protein>
<accession>X1VGR0</accession>
<organism evidence="2">
    <name type="scientific">marine sediment metagenome</name>
    <dbReference type="NCBI Taxonomy" id="412755"/>
    <lineage>
        <taxon>unclassified sequences</taxon>
        <taxon>metagenomes</taxon>
        <taxon>ecological metagenomes</taxon>
    </lineage>
</organism>
<proteinExistence type="predicted"/>